<keyword evidence="3" id="KW-1185">Reference proteome</keyword>
<comment type="caution">
    <text evidence="2">The sequence shown here is derived from an EMBL/GenBank/DDBJ whole genome shotgun (WGS) entry which is preliminary data.</text>
</comment>
<organism evidence="2 3">
    <name type="scientific">Trichogramma kaykai</name>
    <dbReference type="NCBI Taxonomy" id="54128"/>
    <lineage>
        <taxon>Eukaryota</taxon>
        <taxon>Metazoa</taxon>
        <taxon>Ecdysozoa</taxon>
        <taxon>Arthropoda</taxon>
        <taxon>Hexapoda</taxon>
        <taxon>Insecta</taxon>
        <taxon>Pterygota</taxon>
        <taxon>Neoptera</taxon>
        <taxon>Endopterygota</taxon>
        <taxon>Hymenoptera</taxon>
        <taxon>Apocrita</taxon>
        <taxon>Proctotrupomorpha</taxon>
        <taxon>Chalcidoidea</taxon>
        <taxon>Trichogrammatidae</taxon>
        <taxon>Trichogramma</taxon>
    </lineage>
</organism>
<evidence type="ECO:0000256" key="1">
    <source>
        <dbReference type="SAM" id="MobiDB-lite"/>
    </source>
</evidence>
<feature type="compositionally biased region" description="Basic and acidic residues" evidence="1">
    <location>
        <begin position="92"/>
        <end position="109"/>
    </location>
</feature>
<proteinExistence type="predicted"/>
<evidence type="ECO:0000313" key="3">
    <source>
        <dbReference type="Proteomes" id="UP001627154"/>
    </source>
</evidence>
<feature type="region of interest" description="Disordered" evidence="1">
    <location>
        <begin position="1"/>
        <end position="109"/>
    </location>
</feature>
<reference evidence="2 3" key="1">
    <citation type="journal article" date="2024" name="bioRxiv">
        <title>A reference genome for Trichogramma kaykai: A tiny desert-dwelling parasitoid wasp with competing sex-ratio distorters.</title>
        <authorList>
            <person name="Culotta J."/>
            <person name="Lindsey A.R."/>
        </authorList>
    </citation>
    <scope>NUCLEOTIDE SEQUENCE [LARGE SCALE GENOMIC DNA]</scope>
    <source>
        <strain evidence="2 3">KSX58</strain>
    </source>
</reference>
<accession>A0ABD2X3V1</accession>
<evidence type="ECO:0000313" key="2">
    <source>
        <dbReference type="EMBL" id="KAL3399449.1"/>
    </source>
</evidence>
<sequence length="194" mass="21269">MAPGSVPPIAGTLGSVDGTAGNRPVKPTASAPCTISGSSARSAGSSTTTSNSSTITDNTKQVSHQATPLDPAPAYDSAYVPGTYPPEPAPDYEPHDQFIELNYDRERGYYDQQHNSQYQQPIDRLAGYDRHPYAQTDYGYHEPRDFYHHPVESDAEYQEIAGYYAQPQSIVHSVSNQTTTGRRSRNAYADDYLT</sequence>
<name>A0ABD2X3V1_9HYME</name>
<protein>
    <submittedName>
        <fullName evidence="2">Uncharacterized protein</fullName>
    </submittedName>
</protein>
<dbReference type="Proteomes" id="UP001627154">
    <property type="component" value="Unassembled WGS sequence"/>
</dbReference>
<feature type="region of interest" description="Disordered" evidence="1">
    <location>
        <begin position="174"/>
        <end position="194"/>
    </location>
</feature>
<dbReference type="EMBL" id="JBJJXI010000055">
    <property type="protein sequence ID" value="KAL3399449.1"/>
    <property type="molecule type" value="Genomic_DNA"/>
</dbReference>
<gene>
    <name evidence="2" type="ORF">TKK_006734</name>
</gene>
<dbReference type="AlphaFoldDB" id="A0ABD2X3V1"/>
<feature type="compositionally biased region" description="Low complexity" evidence="1">
    <location>
        <begin position="34"/>
        <end position="59"/>
    </location>
</feature>